<reference evidence="4" key="1">
    <citation type="journal article" date="2011" name="MBio">
        <title>Novel metabolic attributes of the genus Cyanothece, comprising a group of unicellular nitrogen-fixing Cyanobacteria.</title>
        <authorList>
            <person name="Bandyopadhyay A."/>
            <person name="Elvitigala T."/>
            <person name="Welsh E."/>
            <person name="Stockel J."/>
            <person name="Liberton M."/>
            <person name="Min H."/>
            <person name="Sherman L.A."/>
            <person name="Pakrasi H.B."/>
        </authorList>
    </citation>
    <scope>NUCLEOTIDE SEQUENCE [LARGE SCALE GENOMIC DNA]</scope>
    <source>
        <strain evidence="4">PCC 7822</strain>
    </source>
</reference>
<dbReference type="STRING" id="497965.Cyan7822_3989"/>
<dbReference type="Pfam" id="PF00534">
    <property type="entry name" value="Glycos_transf_1"/>
    <property type="match status" value="1"/>
</dbReference>
<dbReference type="KEGG" id="cyj:Cyan7822_3989"/>
<feature type="domain" description="Glycosyltransferase subfamily 4-like N-terminal" evidence="2">
    <location>
        <begin position="111"/>
        <end position="213"/>
    </location>
</feature>
<dbReference type="HOGENOM" id="CLU_009583_14_2_3"/>
<dbReference type="PANTHER" id="PTHR45947:SF15">
    <property type="entry name" value="TEICHURONIC ACID BIOSYNTHESIS GLYCOSYLTRANSFERASE TUAC-RELATED"/>
    <property type="match status" value="1"/>
</dbReference>
<dbReference type="RefSeq" id="WP_013323982.1">
    <property type="nucleotide sequence ID" value="NC_014501.1"/>
</dbReference>
<dbReference type="Pfam" id="PF13439">
    <property type="entry name" value="Glyco_transf_4"/>
    <property type="match status" value="1"/>
</dbReference>
<feature type="domain" description="Glycosyl transferase family 1" evidence="1">
    <location>
        <begin position="216"/>
        <end position="382"/>
    </location>
</feature>
<dbReference type="InterPro" id="IPR001296">
    <property type="entry name" value="Glyco_trans_1"/>
</dbReference>
<dbReference type="AlphaFoldDB" id="E0U5S3"/>
<dbReference type="CAZy" id="GT4">
    <property type="family name" value="Glycosyltransferase Family 4"/>
</dbReference>
<name>E0U5S3_GLOV7</name>
<protein>
    <submittedName>
        <fullName evidence="3">Glycosyl transferase group 1</fullName>
    </submittedName>
</protein>
<sequence>MNIAYIVNQYPTVSHSFIRREILALEELNLSITRFSHRDCSDKIVDELDLCELKKTNVILKSGAVGLLSALLRVALTRPKRWFEALLLALKLGWLAAGWLSGNGIVRHIIYLAEACVLLEWFSRLDISHVHSHFGTQPTTVVLLCNTLGGPPYSFTVHGPEEFDNVRGMGLPEKIQQASFVIAVSLFGRSQLYRWCEYSQWSKIHVIRCGLDKTFLSQPWQPIPDEPRFVCVGRLSEQKGQLLLVEAVSQLVAEGFTLKLVLVGDGAMREEIETLITNRGLQDTIEITGWATQAQVQQQILAARAMVLPSFAEGLPVVIMESLALGRPVISTYIAGIPELIEPGQSGWLVPAGSVEALAASMRTVLQCPVSELEQMGKRGAERVALQHNILLEAEKLAQLFASQKE</sequence>
<dbReference type="SUPFAM" id="SSF53756">
    <property type="entry name" value="UDP-Glycosyltransferase/glycogen phosphorylase"/>
    <property type="match status" value="1"/>
</dbReference>
<dbReference type="InterPro" id="IPR050194">
    <property type="entry name" value="Glycosyltransferase_grp1"/>
</dbReference>
<keyword evidence="3" id="KW-0808">Transferase</keyword>
<accession>E0U5S3</accession>
<dbReference type="EMBL" id="CP002198">
    <property type="protein sequence ID" value="ADN15914.1"/>
    <property type="molecule type" value="Genomic_DNA"/>
</dbReference>
<keyword evidence="4" id="KW-1185">Reference proteome</keyword>
<dbReference type="OrthoDB" id="73743at2"/>
<evidence type="ECO:0000259" key="2">
    <source>
        <dbReference type="Pfam" id="PF13439"/>
    </source>
</evidence>
<dbReference type="eggNOG" id="COG0438">
    <property type="taxonomic scope" value="Bacteria"/>
</dbReference>
<dbReference type="GO" id="GO:0016757">
    <property type="term" value="F:glycosyltransferase activity"/>
    <property type="evidence" value="ECO:0007669"/>
    <property type="project" value="InterPro"/>
</dbReference>
<organism evidence="3 4">
    <name type="scientific">Gloeothece verrucosa (strain PCC 7822)</name>
    <name type="common">Cyanothece sp. (strain PCC 7822)</name>
    <dbReference type="NCBI Taxonomy" id="497965"/>
    <lineage>
        <taxon>Bacteria</taxon>
        <taxon>Bacillati</taxon>
        <taxon>Cyanobacteriota</taxon>
        <taxon>Cyanophyceae</taxon>
        <taxon>Oscillatoriophycideae</taxon>
        <taxon>Chroococcales</taxon>
        <taxon>Aphanothecaceae</taxon>
        <taxon>Gloeothece</taxon>
        <taxon>Gloeothece verrucosa</taxon>
    </lineage>
</organism>
<gene>
    <name evidence="3" type="ordered locus">Cyan7822_3989</name>
</gene>
<dbReference type="CDD" id="cd03801">
    <property type="entry name" value="GT4_PimA-like"/>
    <property type="match status" value="1"/>
</dbReference>
<evidence type="ECO:0000259" key="1">
    <source>
        <dbReference type="Pfam" id="PF00534"/>
    </source>
</evidence>
<evidence type="ECO:0000313" key="3">
    <source>
        <dbReference type="EMBL" id="ADN15914.1"/>
    </source>
</evidence>
<proteinExistence type="predicted"/>
<dbReference type="Proteomes" id="UP000008206">
    <property type="component" value="Chromosome"/>
</dbReference>
<dbReference type="InterPro" id="IPR028098">
    <property type="entry name" value="Glyco_trans_4-like_N"/>
</dbReference>
<dbReference type="Gene3D" id="3.40.50.2000">
    <property type="entry name" value="Glycogen Phosphorylase B"/>
    <property type="match status" value="2"/>
</dbReference>
<dbReference type="PANTHER" id="PTHR45947">
    <property type="entry name" value="SULFOQUINOVOSYL TRANSFERASE SQD2"/>
    <property type="match status" value="1"/>
</dbReference>
<evidence type="ECO:0000313" key="4">
    <source>
        <dbReference type="Proteomes" id="UP000008206"/>
    </source>
</evidence>